<evidence type="ECO:0000313" key="2">
    <source>
        <dbReference type="EMBL" id="KAJ0216779.1"/>
    </source>
</evidence>
<comment type="caution">
    <text evidence="2">The sequence shown here is derived from an EMBL/GenBank/DDBJ whole genome shotgun (WGS) entry which is preliminary data.</text>
</comment>
<feature type="transmembrane region" description="Helical" evidence="1">
    <location>
        <begin position="26"/>
        <end position="47"/>
    </location>
</feature>
<dbReference type="EMBL" id="NBSK02000003">
    <property type="protein sequence ID" value="KAJ0216779.1"/>
    <property type="molecule type" value="Genomic_DNA"/>
</dbReference>
<keyword evidence="1" id="KW-0472">Membrane</keyword>
<gene>
    <name evidence="2" type="ORF">LSAT_V11C300129540</name>
</gene>
<feature type="transmembrane region" description="Helical" evidence="1">
    <location>
        <begin position="59"/>
        <end position="81"/>
    </location>
</feature>
<keyword evidence="3" id="KW-1185">Reference proteome</keyword>
<protein>
    <submittedName>
        <fullName evidence="2">Uncharacterized protein</fullName>
    </submittedName>
</protein>
<keyword evidence="1" id="KW-0812">Transmembrane</keyword>
<reference evidence="2 3" key="1">
    <citation type="journal article" date="2017" name="Nat. Commun.">
        <title>Genome assembly with in vitro proximity ligation data and whole-genome triplication in lettuce.</title>
        <authorList>
            <person name="Reyes-Chin-Wo S."/>
            <person name="Wang Z."/>
            <person name="Yang X."/>
            <person name="Kozik A."/>
            <person name="Arikit S."/>
            <person name="Song C."/>
            <person name="Xia L."/>
            <person name="Froenicke L."/>
            <person name="Lavelle D.O."/>
            <person name="Truco M.J."/>
            <person name="Xia R."/>
            <person name="Zhu S."/>
            <person name="Xu C."/>
            <person name="Xu H."/>
            <person name="Xu X."/>
            <person name="Cox K."/>
            <person name="Korf I."/>
            <person name="Meyers B.C."/>
            <person name="Michelmore R.W."/>
        </authorList>
    </citation>
    <scope>NUCLEOTIDE SEQUENCE [LARGE SCALE GENOMIC DNA]</scope>
    <source>
        <strain evidence="3">cv. Salinas</strain>
        <tissue evidence="2">Seedlings</tissue>
    </source>
</reference>
<keyword evidence="1" id="KW-1133">Transmembrane helix</keyword>
<dbReference type="AlphaFoldDB" id="A0A9R1W442"/>
<accession>A0A9R1W442</accession>
<name>A0A9R1W442_LACSA</name>
<feature type="transmembrane region" description="Helical" evidence="1">
    <location>
        <begin position="87"/>
        <end position="107"/>
    </location>
</feature>
<evidence type="ECO:0000313" key="3">
    <source>
        <dbReference type="Proteomes" id="UP000235145"/>
    </source>
</evidence>
<evidence type="ECO:0000256" key="1">
    <source>
        <dbReference type="SAM" id="Phobius"/>
    </source>
</evidence>
<sequence>MIERVDFHDSDAFPCFSFFNLMKSYLIFHIYDVYSYGIMYVLCDILADNNGIKKLQVNINGVAYLLQMYVIVLILYILSIIKNNIDVIQILLCFLLIVCRGCTLITIDEGCCFYGFRTLKIYVQLPQIMLISPPIEPHHIHRTTDANFALALRSGKSFQLEIR</sequence>
<dbReference type="Proteomes" id="UP000235145">
    <property type="component" value="Unassembled WGS sequence"/>
</dbReference>
<organism evidence="2 3">
    <name type="scientific">Lactuca sativa</name>
    <name type="common">Garden lettuce</name>
    <dbReference type="NCBI Taxonomy" id="4236"/>
    <lineage>
        <taxon>Eukaryota</taxon>
        <taxon>Viridiplantae</taxon>
        <taxon>Streptophyta</taxon>
        <taxon>Embryophyta</taxon>
        <taxon>Tracheophyta</taxon>
        <taxon>Spermatophyta</taxon>
        <taxon>Magnoliopsida</taxon>
        <taxon>eudicotyledons</taxon>
        <taxon>Gunneridae</taxon>
        <taxon>Pentapetalae</taxon>
        <taxon>asterids</taxon>
        <taxon>campanulids</taxon>
        <taxon>Asterales</taxon>
        <taxon>Asteraceae</taxon>
        <taxon>Cichorioideae</taxon>
        <taxon>Cichorieae</taxon>
        <taxon>Lactucinae</taxon>
        <taxon>Lactuca</taxon>
    </lineage>
</organism>
<proteinExistence type="predicted"/>